<proteinExistence type="evidence at transcript level"/>
<accession>B6TUN3</accession>
<organism evidence="1">
    <name type="scientific">Zea mays</name>
    <name type="common">Maize</name>
    <dbReference type="NCBI Taxonomy" id="4577"/>
    <lineage>
        <taxon>Eukaryota</taxon>
        <taxon>Viridiplantae</taxon>
        <taxon>Streptophyta</taxon>
        <taxon>Embryophyta</taxon>
        <taxon>Tracheophyta</taxon>
        <taxon>Spermatophyta</taxon>
        <taxon>Magnoliopsida</taxon>
        <taxon>Liliopsida</taxon>
        <taxon>Poales</taxon>
        <taxon>Poaceae</taxon>
        <taxon>PACMAD clade</taxon>
        <taxon>Panicoideae</taxon>
        <taxon>Andropogonodae</taxon>
        <taxon>Andropogoneae</taxon>
        <taxon>Tripsacinae</taxon>
        <taxon>Zea</taxon>
    </lineage>
</organism>
<evidence type="ECO:0000313" key="1">
    <source>
        <dbReference type="EMBL" id="ACG40816.1"/>
    </source>
</evidence>
<protein>
    <submittedName>
        <fullName evidence="1">Uncharacterized protein</fullName>
    </submittedName>
</protein>
<dbReference type="EMBL" id="EU968698">
    <property type="protein sequence ID" value="ACG40816.1"/>
    <property type="molecule type" value="mRNA"/>
</dbReference>
<sequence length="88" mass="9865">MAEAPADELVQDDAASAPLSTATAIHFRASRNRRSSFGDQVIELFEFYEAEDPEHLFGEGCLWCNLCSGKEGVEADLQKFQDFDEFKD</sequence>
<name>B6TUN3_MAIZE</name>
<dbReference type="AlphaFoldDB" id="B6TUN3"/>
<reference evidence="1" key="1">
    <citation type="journal article" date="2009" name="Plant Mol. Biol.">
        <title>Insights into corn genes derived from large-scale cDNA sequencing.</title>
        <authorList>
            <person name="Alexandrov N.N."/>
            <person name="Brover V.V."/>
            <person name="Freidin S."/>
            <person name="Troukhan M.E."/>
            <person name="Tatarinova T.V."/>
            <person name="Zhang H."/>
            <person name="Swaller T.J."/>
            <person name="Lu Y.P."/>
            <person name="Bouck J."/>
            <person name="Flavell R.B."/>
            <person name="Feldmann K.A."/>
        </authorList>
    </citation>
    <scope>NUCLEOTIDE SEQUENCE</scope>
</reference>